<keyword evidence="8" id="KW-1185">Reference proteome</keyword>
<dbReference type="SMART" id="SM00271">
    <property type="entry name" value="DnaJ"/>
    <property type="match status" value="1"/>
</dbReference>
<evidence type="ECO:0000256" key="5">
    <source>
        <dbReference type="ARBA" id="ARBA00023186"/>
    </source>
</evidence>
<keyword evidence="2" id="KW-0677">Repeat</keyword>
<dbReference type="AlphaFoldDB" id="A0A8D5JH00"/>
<evidence type="ECO:0000256" key="1">
    <source>
        <dbReference type="ARBA" id="ARBA00022723"/>
    </source>
</evidence>
<protein>
    <submittedName>
        <fullName evidence="7">Molecular chaperone DnaJ</fullName>
    </submittedName>
</protein>
<dbReference type="RefSeq" id="WP_228856930.1">
    <property type="nucleotide sequence ID" value="NZ_AP024086.1"/>
</dbReference>
<name>A0A8D5JH00_9BACT</name>
<dbReference type="Proteomes" id="UP000826725">
    <property type="component" value="Chromosome"/>
</dbReference>
<dbReference type="FunFam" id="2.60.260.20:FF:000005">
    <property type="entry name" value="Chaperone protein dnaJ 1, mitochondrial"/>
    <property type="match status" value="1"/>
</dbReference>
<evidence type="ECO:0000256" key="2">
    <source>
        <dbReference type="ARBA" id="ARBA00022737"/>
    </source>
</evidence>
<dbReference type="InterPro" id="IPR018253">
    <property type="entry name" value="DnaJ_domain_CS"/>
</dbReference>
<dbReference type="PANTHER" id="PTHR43096">
    <property type="entry name" value="DNAJ HOMOLOG 1, MITOCHONDRIAL-RELATED"/>
    <property type="match status" value="1"/>
</dbReference>
<evidence type="ECO:0000259" key="6">
    <source>
        <dbReference type="PROSITE" id="PS50076"/>
    </source>
</evidence>
<dbReference type="Pfam" id="PF01556">
    <property type="entry name" value="DnaJ_C"/>
    <property type="match status" value="1"/>
</dbReference>
<dbReference type="CDD" id="cd10747">
    <property type="entry name" value="DnaJ_C"/>
    <property type="match status" value="1"/>
</dbReference>
<keyword evidence="3" id="KW-0863">Zinc-finger</keyword>
<evidence type="ECO:0000313" key="8">
    <source>
        <dbReference type="Proteomes" id="UP000826725"/>
    </source>
</evidence>
<keyword evidence="1" id="KW-0479">Metal-binding</keyword>
<dbReference type="PROSITE" id="PS50076">
    <property type="entry name" value="DNAJ_2"/>
    <property type="match status" value="1"/>
</dbReference>
<organism evidence="7 8">
    <name type="scientific">Desulfomarina profundi</name>
    <dbReference type="NCBI Taxonomy" id="2772557"/>
    <lineage>
        <taxon>Bacteria</taxon>
        <taxon>Pseudomonadati</taxon>
        <taxon>Thermodesulfobacteriota</taxon>
        <taxon>Desulfobulbia</taxon>
        <taxon>Desulfobulbales</taxon>
        <taxon>Desulfobulbaceae</taxon>
        <taxon>Desulfomarina</taxon>
    </lineage>
</organism>
<dbReference type="PANTHER" id="PTHR43096:SF48">
    <property type="entry name" value="CHAPERONE PROTEIN DNAJ"/>
    <property type="match status" value="1"/>
</dbReference>
<reference evidence="7" key="1">
    <citation type="submission" date="2020-09" db="EMBL/GenBank/DDBJ databases">
        <title>Desulfogranum mesoprofundum gen. nov., sp. nov., a novel mesophilic, sulfate-reducing chemolithoautotroph isolated from a deep-sea hydrothermal vent chimney in the Suiyo Seamount.</title>
        <authorList>
            <person name="Hashimoto Y."/>
            <person name="Nakagawa S."/>
        </authorList>
    </citation>
    <scope>NUCLEOTIDE SEQUENCE</scope>
    <source>
        <strain evidence="7">KT2</strain>
    </source>
</reference>
<keyword evidence="5" id="KW-0143">Chaperone</keyword>
<dbReference type="InterPro" id="IPR002939">
    <property type="entry name" value="DnaJ_C"/>
</dbReference>
<proteinExistence type="predicted"/>
<dbReference type="GO" id="GO:0008270">
    <property type="term" value="F:zinc ion binding"/>
    <property type="evidence" value="ECO:0007669"/>
    <property type="project" value="UniProtKB-KW"/>
</dbReference>
<evidence type="ECO:0000256" key="3">
    <source>
        <dbReference type="ARBA" id="ARBA00022771"/>
    </source>
</evidence>
<dbReference type="PROSITE" id="PS00636">
    <property type="entry name" value="DNAJ_1"/>
    <property type="match status" value="1"/>
</dbReference>
<dbReference type="InterPro" id="IPR001623">
    <property type="entry name" value="DnaJ_domain"/>
</dbReference>
<gene>
    <name evidence="7" type="ORF">DGMP_15370</name>
</gene>
<sequence length="307" mass="34309">MDYYEVLGVDRKASLAEIKKKYRKLALKYHPDKNKGDKESETKFKEISEAYAVLSDPEKKQQYDQFGSTQFHRQYSQEDIFRNFDLNEIFRQFDFGGRTASFTSGMGGNGGGRSFGSFFNRSGGCGGGCHSAPVKGQDMTYQIEVTLDEVLNGADRKITLQKNGRTHNVSVKIPKGIESGKRLRLKGKGAESPNGGPPGDLYLKVSIADDRRFRRENDDLIVEKLISFSEACLGTKVEIETLEGKKFKVNIEPGSVHDSRLRIKGYGLPAGPLGDRGNLYVKVGVKVPRELTEEQRKLVEKLQELGL</sequence>
<dbReference type="GO" id="GO:0051082">
    <property type="term" value="F:unfolded protein binding"/>
    <property type="evidence" value="ECO:0007669"/>
    <property type="project" value="TreeGrafter"/>
</dbReference>
<accession>A0A8D5JH00</accession>
<evidence type="ECO:0000256" key="4">
    <source>
        <dbReference type="ARBA" id="ARBA00022833"/>
    </source>
</evidence>
<keyword evidence="4" id="KW-0862">Zinc</keyword>
<dbReference type="EMBL" id="AP024086">
    <property type="protein sequence ID" value="BCL60844.1"/>
    <property type="molecule type" value="Genomic_DNA"/>
</dbReference>
<feature type="domain" description="J" evidence="6">
    <location>
        <begin position="2"/>
        <end position="67"/>
    </location>
</feature>
<dbReference type="GO" id="GO:0042026">
    <property type="term" value="P:protein refolding"/>
    <property type="evidence" value="ECO:0007669"/>
    <property type="project" value="TreeGrafter"/>
</dbReference>
<evidence type="ECO:0000313" key="7">
    <source>
        <dbReference type="EMBL" id="BCL60844.1"/>
    </source>
</evidence>
<dbReference type="KEGG" id="dbk:DGMP_15370"/>
<dbReference type="CDD" id="cd06257">
    <property type="entry name" value="DnaJ"/>
    <property type="match status" value="1"/>
</dbReference>
<dbReference type="GO" id="GO:0005737">
    <property type="term" value="C:cytoplasm"/>
    <property type="evidence" value="ECO:0007669"/>
    <property type="project" value="TreeGrafter"/>
</dbReference>
<dbReference type="Pfam" id="PF00226">
    <property type="entry name" value="DnaJ"/>
    <property type="match status" value="1"/>
</dbReference>